<protein>
    <submittedName>
        <fullName evidence="6">Uncharacterized protein</fullName>
    </submittedName>
</protein>
<dbReference type="GO" id="GO:0005874">
    <property type="term" value="C:microtubule"/>
    <property type="evidence" value="ECO:0007669"/>
    <property type="project" value="TreeGrafter"/>
</dbReference>
<gene>
    <name evidence="6" type="ORF">OEA41_006574</name>
</gene>
<dbReference type="SUPFAM" id="SSF52540">
    <property type="entry name" value="P-loop containing nucleoside triphosphate hydrolases"/>
    <property type="match status" value="1"/>
</dbReference>
<dbReference type="GO" id="GO:0008017">
    <property type="term" value="F:microtubule binding"/>
    <property type="evidence" value="ECO:0007669"/>
    <property type="project" value="TreeGrafter"/>
</dbReference>
<dbReference type="PROSITE" id="PS51388">
    <property type="entry name" value="GED"/>
    <property type="match status" value="1"/>
</dbReference>
<dbReference type="PANTHER" id="PTHR11566:SF149">
    <property type="entry name" value="GTPASE, PUTATIVE (AFU_ORTHOLOGUE AFUA_6G11890)-RELATED"/>
    <property type="match status" value="1"/>
</dbReference>
<dbReference type="GO" id="GO:0016559">
    <property type="term" value="P:peroxisome fission"/>
    <property type="evidence" value="ECO:0007669"/>
    <property type="project" value="TreeGrafter"/>
</dbReference>
<dbReference type="InterPro" id="IPR001401">
    <property type="entry name" value="Dynamin_GTPase"/>
</dbReference>
<feature type="region of interest" description="Disordered" evidence="3">
    <location>
        <begin position="709"/>
        <end position="788"/>
    </location>
</feature>
<dbReference type="PROSITE" id="PS51718">
    <property type="entry name" value="G_DYNAMIN_2"/>
    <property type="match status" value="1"/>
</dbReference>
<dbReference type="GO" id="GO:0003924">
    <property type="term" value="F:GTPase activity"/>
    <property type="evidence" value="ECO:0007669"/>
    <property type="project" value="InterPro"/>
</dbReference>
<dbReference type="InterPro" id="IPR027417">
    <property type="entry name" value="P-loop_NTPase"/>
</dbReference>
<organism evidence="6 7">
    <name type="scientific">Lepraria neglecta</name>
    <dbReference type="NCBI Taxonomy" id="209136"/>
    <lineage>
        <taxon>Eukaryota</taxon>
        <taxon>Fungi</taxon>
        <taxon>Dikarya</taxon>
        <taxon>Ascomycota</taxon>
        <taxon>Pezizomycotina</taxon>
        <taxon>Lecanoromycetes</taxon>
        <taxon>OSLEUM clade</taxon>
        <taxon>Lecanoromycetidae</taxon>
        <taxon>Lecanorales</taxon>
        <taxon>Lecanorineae</taxon>
        <taxon>Stereocaulaceae</taxon>
        <taxon>Lepraria</taxon>
    </lineage>
</organism>
<dbReference type="GO" id="GO:0005739">
    <property type="term" value="C:mitochondrion"/>
    <property type="evidence" value="ECO:0007669"/>
    <property type="project" value="TreeGrafter"/>
</dbReference>
<evidence type="ECO:0000256" key="3">
    <source>
        <dbReference type="SAM" id="MobiDB-lite"/>
    </source>
</evidence>
<dbReference type="PRINTS" id="PR00195">
    <property type="entry name" value="DYNAMIN"/>
</dbReference>
<keyword evidence="2" id="KW-0342">GTP-binding</keyword>
<dbReference type="AlphaFoldDB" id="A0AAE0DL26"/>
<dbReference type="InterPro" id="IPR022812">
    <property type="entry name" value="Dynamin"/>
</dbReference>
<evidence type="ECO:0000259" key="4">
    <source>
        <dbReference type="PROSITE" id="PS51388"/>
    </source>
</evidence>
<feature type="compositionally biased region" description="Basic and acidic residues" evidence="3">
    <location>
        <begin position="744"/>
        <end position="753"/>
    </location>
</feature>
<feature type="domain" description="Dynamin-type G" evidence="5">
    <location>
        <begin position="36"/>
        <end position="321"/>
    </location>
</feature>
<dbReference type="Gene3D" id="3.40.50.300">
    <property type="entry name" value="P-loop containing nucleotide triphosphate hydrolases"/>
    <property type="match status" value="1"/>
</dbReference>
<dbReference type="GO" id="GO:0016020">
    <property type="term" value="C:membrane"/>
    <property type="evidence" value="ECO:0007669"/>
    <property type="project" value="TreeGrafter"/>
</dbReference>
<dbReference type="Pfam" id="PF00350">
    <property type="entry name" value="Dynamin_N"/>
    <property type="match status" value="1"/>
</dbReference>
<dbReference type="EMBL" id="JASNWA010000007">
    <property type="protein sequence ID" value="KAK3173245.1"/>
    <property type="molecule type" value="Genomic_DNA"/>
</dbReference>
<evidence type="ECO:0000313" key="6">
    <source>
        <dbReference type="EMBL" id="KAK3173245.1"/>
    </source>
</evidence>
<dbReference type="GO" id="GO:0000266">
    <property type="term" value="P:mitochondrial fission"/>
    <property type="evidence" value="ECO:0007669"/>
    <property type="project" value="TreeGrafter"/>
</dbReference>
<dbReference type="SMART" id="SM00053">
    <property type="entry name" value="DYNc"/>
    <property type="match status" value="1"/>
</dbReference>
<dbReference type="CDD" id="cd08771">
    <property type="entry name" value="DLP_1"/>
    <property type="match status" value="1"/>
</dbReference>
<dbReference type="Proteomes" id="UP001276659">
    <property type="component" value="Unassembled WGS sequence"/>
</dbReference>
<dbReference type="PANTHER" id="PTHR11566">
    <property type="entry name" value="DYNAMIN"/>
    <property type="match status" value="1"/>
</dbReference>
<evidence type="ECO:0000256" key="2">
    <source>
        <dbReference type="ARBA" id="ARBA00023134"/>
    </source>
</evidence>
<proteinExistence type="predicted"/>
<evidence type="ECO:0000256" key="1">
    <source>
        <dbReference type="ARBA" id="ARBA00022741"/>
    </source>
</evidence>
<comment type="caution">
    <text evidence="6">The sequence shown here is derived from an EMBL/GenBank/DDBJ whole genome shotgun (WGS) entry which is preliminary data.</text>
</comment>
<dbReference type="InterPro" id="IPR020850">
    <property type="entry name" value="GED_dom"/>
</dbReference>
<dbReference type="InterPro" id="IPR045063">
    <property type="entry name" value="Dynamin_N"/>
</dbReference>
<dbReference type="GO" id="GO:0048312">
    <property type="term" value="P:intracellular distribution of mitochondria"/>
    <property type="evidence" value="ECO:0007669"/>
    <property type="project" value="TreeGrafter"/>
</dbReference>
<feature type="domain" description="GED" evidence="4">
    <location>
        <begin position="601"/>
        <end position="692"/>
    </location>
</feature>
<accession>A0AAE0DL26</accession>
<keyword evidence="1" id="KW-0547">Nucleotide-binding</keyword>
<dbReference type="Gene3D" id="1.20.120.1240">
    <property type="entry name" value="Dynamin, middle domain"/>
    <property type="match status" value="1"/>
</dbReference>
<evidence type="ECO:0000259" key="5">
    <source>
        <dbReference type="PROSITE" id="PS51718"/>
    </source>
</evidence>
<dbReference type="InterPro" id="IPR000375">
    <property type="entry name" value="Dynamin_stalk"/>
</dbReference>
<evidence type="ECO:0000313" key="7">
    <source>
        <dbReference type="Proteomes" id="UP001276659"/>
    </source>
</evidence>
<sequence length="788" mass="88342">MVSVTDPAKLEHLQTREQMKLLDVIDALRAEGLSEYTALPQLIVCGDQSSGKSSVLEAICGVPFPRKDTFCTRFATEVILRRATDEFISVSLVPGKTRSSQDRDILSGFHHDLSSREEFPELFEKAKHAMGLDVLGSRAFSEDILRVEVSGPTQPQLTVVDLPGLIHSENRKQTARDVSLVHKLVESYMKSERSIILAVVSAMNEFANQIVLKKARDVDPEGERTIGIITKPDTLRIGTTLEREFIALARNEDVKFERGWHVVKNLDLGAGEGETKDRDSEESLFFEKSNFKSLPPSSVGISSLRHRLSQVLFDQVRSELPKLVEDIRSGIATTRDGLDKLGPSRVTPEEQRAFLIRVSQEFQILSKDAINGQYSNPFFKDYVPAKTRLCAVIANSHDRFGTSLRESGARWIISESKDRKSVRGSSSSSKYRTREEAINKIQKLLRISRGRELPGLVNPLLVGEVFREYSEPWEGIARSHIRSVWKSTKFFLQQVLQHLTDAEVCAALFYELLEPIMNEKLDLAHSKLAELIAVYKDHPTTLNHCFQENVVALQKARRNSSNEEKLRGILSQGSKVHEQDLPLLMSAMQFEETPDMNRKAAEEIFDNMNAFYKTAMEVFLDNVPSLVIQETIVNQVPRMLCPESVFAMESDLVKKIASESEAKRLQREELTRKLGTLEAGYGICKQCVARGSSGLKEQIILRDKAPAEELASDEDISSGSDEVVEVTQSETEEPSDTHMPVASPREDVPKQEAEPTAGSWLSRSKGKDKHMKAEVGLVESSTEELTDD</sequence>
<name>A0AAE0DL26_9LECA</name>
<keyword evidence="7" id="KW-1185">Reference proteome</keyword>
<dbReference type="GO" id="GO:0005525">
    <property type="term" value="F:GTP binding"/>
    <property type="evidence" value="ECO:0007669"/>
    <property type="project" value="InterPro"/>
</dbReference>
<dbReference type="InterPro" id="IPR030381">
    <property type="entry name" value="G_DYNAMIN_dom"/>
</dbReference>
<dbReference type="Pfam" id="PF01031">
    <property type="entry name" value="Dynamin_M"/>
    <property type="match status" value="1"/>
</dbReference>
<dbReference type="GO" id="GO:0006897">
    <property type="term" value="P:endocytosis"/>
    <property type="evidence" value="ECO:0007669"/>
    <property type="project" value="TreeGrafter"/>
</dbReference>
<dbReference type="FunFam" id="3.40.50.300:FF:001425">
    <property type="entry name" value="Dynamin GTPase, putative"/>
    <property type="match status" value="1"/>
</dbReference>
<reference evidence="6" key="1">
    <citation type="submission" date="2022-11" db="EMBL/GenBank/DDBJ databases">
        <title>Chromosomal genome sequence assembly and mating type (MAT) locus characterization of the leprose asexual lichenized fungus Lepraria neglecta (Nyl.) Erichsen.</title>
        <authorList>
            <person name="Allen J.L."/>
            <person name="Pfeffer B."/>
        </authorList>
    </citation>
    <scope>NUCLEOTIDE SEQUENCE</scope>
    <source>
        <strain evidence="6">Allen 5258</strain>
    </source>
</reference>